<dbReference type="SMART" id="SM00408">
    <property type="entry name" value="IGc2"/>
    <property type="match status" value="1"/>
</dbReference>
<accession>A0AA97KNB6</accession>
<dbReference type="GO" id="GO:0005178">
    <property type="term" value="F:integrin binding"/>
    <property type="evidence" value="ECO:0007669"/>
    <property type="project" value="InterPro"/>
</dbReference>
<keyword evidence="1" id="KW-0812">Transmembrane</keyword>
<evidence type="ECO:0000313" key="5">
    <source>
        <dbReference type="RefSeq" id="XP_054859125.1"/>
    </source>
</evidence>
<dbReference type="SUPFAM" id="SSF48726">
    <property type="entry name" value="Immunoglobulin"/>
    <property type="match status" value="2"/>
</dbReference>
<name>A0AA97KNB6_EUBMA</name>
<dbReference type="KEGG" id="emc:129345915"/>
<dbReference type="Gene3D" id="2.60.40.10">
    <property type="entry name" value="Immunoglobulins"/>
    <property type="match status" value="3"/>
</dbReference>
<dbReference type="InterPro" id="IPR003598">
    <property type="entry name" value="Ig_sub2"/>
</dbReference>
<dbReference type="CDD" id="cd00096">
    <property type="entry name" value="Ig"/>
    <property type="match status" value="1"/>
</dbReference>
<evidence type="ECO:0000256" key="1">
    <source>
        <dbReference type="SAM" id="Phobius"/>
    </source>
</evidence>
<dbReference type="Pfam" id="PF03921">
    <property type="entry name" value="ICAM_N"/>
    <property type="match status" value="1"/>
</dbReference>
<dbReference type="AlphaFoldDB" id="A0AA97KNB6"/>
<reference evidence="5" key="1">
    <citation type="submission" date="2025-08" db="UniProtKB">
        <authorList>
            <consortium name="RefSeq"/>
        </authorList>
    </citation>
    <scope>IDENTIFICATION</scope>
    <source>
        <tissue evidence="5">Blood</tissue>
    </source>
</reference>
<protein>
    <submittedName>
        <fullName evidence="5">Vascular cell adhesion protein 1-like</fullName>
    </submittedName>
</protein>
<dbReference type="InterPro" id="IPR013768">
    <property type="entry name" value="ICAM_N"/>
</dbReference>
<sequence length="318" mass="34872">MIFALQQKVAVLLCFWLPTVYPCDQTIYPVDPAVPFGGSVTLNCTSSCANDTELNWELSVRGDTQKGPGWISVSFVNITLWDFQPVCFGDSAKAPTKMPIYLYQFSSPDIHLASEIIAGHWHTVVCNISSLKVRGQIPTNINISLSSGGRILNSSQGNSSVEYTSVAKLEQDGAEILCVAHLKVGREVLEKTANSTLKVAAQPHNISIISSVTAYKAGSNITVTCRAEGNPFPKFTWDLPSPVNVEYSNRNRTVTIHSAQSSHNGTYQCHAQNPYGSDLAHIDILYEGKSRNWVTAVVVVVVVSLLVTVFIIYYRCRK</sequence>
<keyword evidence="1" id="KW-0472">Membrane</keyword>
<dbReference type="Proteomes" id="UP001190640">
    <property type="component" value="Chromosome 19"/>
</dbReference>
<evidence type="ECO:0000259" key="3">
    <source>
        <dbReference type="PROSITE" id="PS50835"/>
    </source>
</evidence>
<dbReference type="InterPro" id="IPR047012">
    <property type="entry name" value="ICAM_VCAM"/>
</dbReference>
<organism evidence="4 5">
    <name type="scientific">Eublepharis macularius</name>
    <name type="common">Leopard gecko</name>
    <name type="synonym">Cyrtodactylus macularius</name>
    <dbReference type="NCBI Taxonomy" id="481883"/>
    <lineage>
        <taxon>Eukaryota</taxon>
        <taxon>Metazoa</taxon>
        <taxon>Chordata</taxon>
        <taxon>Craniata</taxon>
        <taxon>Vertebrata</taxon>
        <taxon>Euteleostomi</taxon>
        <taxon>Lepidosauria</taxon>
        <taxon>Squamata</taxon>
        <taxon>Bifurcata</taxon>
        <taxon>Gekkota</taxon>
        <taxon>Eublepharidae</taxon>
        <taxon>Eublepharinae</taxon>
        <taxon>Eublepharis</taxon>
    </lineage>
</organism>
<dbReference type="PANTHER" id="PTHR13771">
    <property type="entry name" value="INTERCELLULAR ADHESION MOLECULE"/>
    <property type="match status" value="1"/>
</dbReference>
<dbReference type="InterPro" id="IPR003599">
    <property type="entry name" value="Ig_sub"/>
</dbReference>
<dbReference type="GeneID" id="129345915"/>
<dbReference type="InterPro" id="IPR013783">
    <property type="entry name" value="Ig-like_fold"/>
</dbReference>
<proteinExistence type="predicted"/>
<dbReference type="InterPro" id="IPR036179">
    <property type="entry name" value="Ig-like_dom_sf"/>
</dbReference>
<gene>
    <name evidence="5" type="primary">LOC129345915</name>
</gene>
<feature type="signal peptide" evidence="2">
    <location>
        <begin position="1"/>
        <end position="22"/>
    </location>
</feature>
<dbReference type="PROSITE" id="PS50835">
    <property type="entry name" value="IG_LIKE"/>
    <property type="match status" value="1"/>
</dbReference>
<dbReference type="GO" id="GO:0007155">
    <property type="term" value="P:cell adhesion"/>
    <property type="evidence" value="ECO:0007669"/>
    <property type="project" value="InterPro"/>
</dbReference>
<feature type="chain" id="PRO_5041635045" evidence="2">
    <location>
        <begin position="23"/>
        <end position="318"/>
    </location>
</feature>
<dbReference type="PANTHER" id="PTHR13771:SF9">
    <property type="entry name" value="INTERCELLULAR ADHESION MOLECULE 5"/>
    <property type="match status" value="1"/>
</dbReference>
<keyword evidence="1" id="KW-1133">Transmembrane helix</keyword>
<feature type="transmembrane region" description="Helical" evidence="1">
    <location>
        <begin position="293"/>
        <end position="314"/>
    </location>
</feature>
<evidence type="ECO:0000313" key="4">
    <source>
        <dbReference type="Proteomes" id="UP001190640"/>
    </source>
</evidence>
<evidence type="ECO:0000256" key="2">
    <source>
        <dbReference type="SAM" id="SignalP"/>
    </source>
</evidence>
<dbReference type="SMART" id="SM00409">
    <property type="entry name" value="IG"/>
    <property type="match status" value="2"/>
</dbReference>
<dbReference type="Pfam" id="PF13927">
    <property type="entry name" value="Ig_3"/>
    <property type="match status" value="1"/>
</dbReference>
<keyword evidence="2" id="KW-0732">Signal</keyword>
<feature type="domain" description="Ig-like" evidence="3">
    <location>
        <begin position="203"/>
        <end position="280"/>
    </location>
</feature>
<dbReference type="InterPro" id="IPR007110">
    <property type="entry name" value="Ig-like_dom"/>
</dbReference>
<keyword evidence="4" id="KW-1185">Reference proteome</keyword>
<dbReference type="RefSeq" id="XP_054859125.1">
    <property type="nucleotide sequence ID" value="XM_055003150.1"/>
</dbReference>